<gene>
    <name evidence="1" type="ORF">A0H81_10735</name>
</gene>
<name>A0A1C7LZ54_GRIFR</name>
<sequence>MPMISALEPDALKCSLVSSPSSSGSEYSLENPSRGHELRRLNSLYDQSLMSSTFIWRSIAEYFAQQAPETVPSRQRTAAILIIRHVCKEPTYITWVAKMYIDVPCNKTKPRNVLVKIAIDEEGEDDLRDEARHYQCLAERGLSLGFYGIFKDEIGSIALLIDDLGGETME</sequence>
<dbReference type="Proteomes" id="UP000092993">
    <property type="component" value="Unassembled WGS sequence"/>
</dbReference>
<protein>
    <submittedName>
        <fullName evidence="1">Uncharacterized protein</fullName>
    </submittedName>
</protein>
<proteinExistence type="predicted"/>
<reference evidence="1 2" key="1">
    <citation type="submission" date="2016-03" db="EMBL/GenBank/DDBJ databases">
        <title>Whole genome sequencing of Grifola frondosa 9006-11.</title>
        <authorList>
            <person name="Min B."/>
            <person name="Park H."/>
            <person name="Kim J.-G."/>
            <person name="Cho H."/>
            <person name="Oh Y.-L."/>
            <person name="Kong W.-S."/>
            <person name="Choi I.-G."/>
        </authorList>
    </citation>
    <scope>NUCLEOTIDE SEQUENCE [LARGE SCALE GENOMIC DNA]</scope>
    <source>
        <strain evidence="1 2">9006-11</strain>
    </source>
</reference>
<dbReference type="AlphaFoldDB" id="A0A1C7LZ54"/>
<comment type="caution">
    <text evidence="1">The sequence shown here is derived from an EMBL/GenBank/DDBJ whole genome shotgun (WGS) entry which is preliminary data.</text>
</comment>
<keyword evidence="2" id="KW-1185">Reference proteome</keyword>
<dbReference type="OrthoDB" id="427969at2759"/>
<evidence type="ECO:0000313" key="1">
    <source>
        <dbReference type="EMBL" id="OBZ69279.1"/>
    </source>
</evidence>
<accession>A0A1C7LZ54</accession>
<dbReference type="EMBL" id="LUGG01000018">
    <property type="protein sequence ID" value="OBZ69279.1"/>
    <property type="molecule type" value="Genomic_DNA"/>
</dbReference>
<evidence type="ECO:0000313" key="2">
    <source>
        <dbReference type="Proteomes" id="UP000092993"/>
    </source>
</evidence>
<organism evidence="1 2">
    <name type="scientific">Grifola frondosa</name>
    <name type="common">Maitake</name>
    <name type="synonym">Polyporus frondosus</name>
    <dbReference type="NCBI Taxonomy" id="5627"/>
    <lineage>
        <taxon>Eukaryota</taxon>
        <taxon>Fungi</taxon>
        <taxon>Dikarya</taxon>
        <taxon>Basidiomycota</taxon>
        <taxon>Agaricomycotina</taxon>
        <taxon>Agaricomycetes</taxon>
        <taxon>Polyporales</taxon>
        <taxon>Grifolaceae</taxon>
        <taxon>Grifola</taxon>
    </lineage>
</organism>